<dbReference type="Proteomes" id="UP000331127">
    <property type="component" value="Unassembled WGS sequence"/>
</dbReference>
<organism evidence="2 3">
    <name type="scientific">Acrocarpospora macrocephala</name>
    <dbReference type="NCBI Taxonomy" id="150177"/>
    <lineage>
        <taxon>Bacteria</taxon>
        <taxon>Bacillati</taxon>
        <taxon>Actinomycetota</taxon>
        <taxon>Actinomycetes</taxon>
        <taxon>Streptosporangiales</taxon>
        <taxon>Streptosporangiaceae</taxon>
        <taxon>Acrocarpospora</taxon>
    </lineage>
</organism>
<dbReference type="EMBL" id="BLAE01000126">
    <property type="protein sequence ID" value="GES16963.1"/>
    <property type="molecule type" value="Genomic_DNA"/>
</dbReference>
<dbReference type="OrthoDB" id="3400184at2"/>
<proteinExistence type="predicted"/>
<gene>
    <name evidence="2" type="ORF">Amac_105610</name>
</gene>
<accession>A0A5M3XDK1</accession>
<keyword evidence="1" id="KW-0472">Membrane</keyword>
<reference evidence="2 3" key="1">
    <citation type="submission" date="2019-10" db="EMBL/GenBank/DDBJ databases">
        <title>Whole genome shotgun sequence of Acrocarpospora macrocephala NBRC 16266.</title>
        <authorList>
            <person name="Ichikawa N."/>
            <person name="Kimura A."/>
            <person name="Kitahashi Y."/>
            <person name="Komaki H."/>
            <person name="Oguchi A."/>
        </authorList>
    </citation>
    <scope>NUCLEOTIDE SEQUENCE [LARGE SCALE GENOMIC DNA]</scope>
    <source>
        <strain evidence="2 3">NBRC 16266</strain>
    </source>
</reference>
<sequence>MELTVTVEVGDRNELRDLYGRIKADRGLRSTARLVEGEPAPEELSTVTQALQIILGAGATVTGITGVVIAWLRHRSSEFTIRLHRGGTELELTAKGLSTMDSAQIAQLTEKVAAALADQPANEE</sequence>
<keyword evidence="3" id="KW-1185">Reference proteome</keyword>
<feature type="transmembrane region" description="Helical" evidence="1">
    <location>
        <begin position="50"/>
        <end position="72"/>
    </location>
</feature>
<evidence type="ECO:0000313" key="2">
    <source>
        <dbReference type="EMBL" id="GES16963.1"/>
    </source>
</evidence>
<keyword evidence="1" id="KW-1133">Transmembrane helix</keyword>
<keyword evidence="1" id="KW-0812">Transmembrane</keyword>
<dbReference type="Pfam" id="PF19953">
    <property type="entry name" value="EACC1"/>
    <property type="match status" value="1"/>
</dbReference>
<evidence type="ECO:0000256" key="1">
    <source>
        <dbReference type="SAM" id="Phobius"/>
    </source>
</evidence>
<dbReference type="RefSeq" id="WP_155361943.1">
    <property type="nucleotide sequence ID" value="NZ_BAAAHL010000087.1"/>
</dbReference>
<name>A0A5M3XDK1_9ACTN</name>
<comment type="caution">
    <text evidence="2">The sequence shown here is derived from an EMBL/GenBank/DDBJ whole genome shotgun (WGS) entry which is preliminary data.</text>
</comment>
<evidence type="ECO:0000313" key="3">
    <source>
        <dbReference type="Proteomes" id="UP000331127"/>
    </source>
</evidence>
<protein>
    <submittedName>
        <fullName evidence="2">Uncharacterized protein</fullName>
    </submittedName>
</protein>
<dbReference type="InterPro" id="IPR045428">
    <property type="entry name" value="EACC1"/>
</dbReference>
<dbReference type="AlphaFoldDB" id="A0A5M3XDK1"/>